<feature type="region of interest" description="Disordered" evidence="1">
    <location>
        <begin position="108"/>
        <end position="137"/>
    </location>
</feature>
<accession>A0AAV3YUJ9</accession>
<proteinExistence type="predicted"/>
<sequence>MREPPLKNARYPDFKLSYFPDFPQRLPRFFSSYLLSQHLLSSSVLTLQIISSLQCSSQLASNCYHVSKFVSLPTGFCLMKRNILLINVLLWRKFHQAIGGRKPLEEEPAMNDELMSENRKGRGTRRTKGVSSAMVLR</sequence>
<name>A0AAV3YUJ9_9GAST</name>
<dbReference type="Proteomes" id="UP000735302">
    <property type="component" value="Unassembled WGS sequence"/>
</dbReference>
<organism evidence="2 3">
    <name type="scientific">Plakobranchus ocellatus</name>
    <dbReference type="NCBI Taxonomy" id="259542"/>
    <lineage>
        <taxon>Eukaryota</taxon>
        <taxon>Metazoa</taxon>
        <taxon>Spiralia</taxon>
        <taxon>Lophotrochozoa</taxon>
        <taxon>Mollusca</taxon>
        <taxon>Gastropoda</taxon>
        <taxon>Heterobranchia</taxon>
        <taxon>Euthyneura</taxon>
        <taxon>Panpulmonata</taxon>
        <taxon>Sacoglossa</taxon>
        <taxon>Placobranchoidea</taxon>
        <taxon>Plakobranchidae</taxon>
        <taxon>Plakobranchus</taxon>
    </lineage>
</organism>
<dbReference type="EMBL" id="BLXT01001432">
    <property type="protein sequence ID" value="GFN85598.1"/>
    <property type="molecule type" value="Genomic_DNA"/>
</dbReference>
<protein>
    <submittedName>
        <fullName evidence="2">Uncharacterized protein</fullName>
    </submittedName>
</protein>
<gene>
    <name evidence="2" type="ORF">PoB_001210400</name>
</gene>
<evidence type="ECO:0000256" key="1">
    <source>
        <dbReference type="SAM" id="MobiDB-lite"/>
    </source>
</evidence>
<dbReference type="AlphaFoldDB" id="A0AAV3YUJ9"/>
<reference evidence="2 3" key="1">
    <citation type="journal article" date="2021" name="Elife">
        <title>Chloroplast acquisition without the gene transfer in kleptoplastic sea slugs, Plakobranchus ocellatus.</title>
        <authorList>
            <person name="Maeda T."/>
            <person name="Takahashi S."/>
            <person name="Yoshida T."/>
            <person name="Shimamura S."/>
            <person name="Takaki Y."/>
            <person name="Nagai Y."/>
            <person name="Toyoda A."/>
            <person name="Suzuki Y."/>
            <person name="Arimoto A."/>
            <person name="Ishii H."/>
            <person name="Satoh N."/>
            <person name="Nishiyama T."/>
            <person name="Hasebe M."/>
            <person name="Maruyama T."/>
            <person name="Minagawa J."/>
            <person name="Obokata J."/>
            <person name="Shigenobu S."/>
        </authorList>
    </citation>
    <scope>NUCLEOTIDE SEQUENCE [LARGE SCALE GENOMIC DNA]</scope>
</reference>
<evidence type="ECO:0000313" key="2">
    <source>
        <dbReference type="EMBL" id="GFN85598.1"/>
    </source>
</evidence>
<evidence type="ECO:0000313" key="3">
    <source>
        <dbReference type="Proteomes" id="UP000735302"/>
    </source>
</evidence>
<comment type="caution">
    <text evidence="2">The sequence shown here is derived from an EMBL/GenBank/DDBJ whole genome shotgun (WGS) entry which is preliminary data.</text>
</comment>
<keyword evidence="3" id="KW-1185">Reference proteome</keyword>